<evidence type="ECO:0000256" key="3">
    <source>
        <dbReference type="ARBA" id="ARBA00022617"/>
    </source>
</evidence>
<feature type="region of interest" description="Disordered" evidence="9">
    <location>
        <begin position="176"/>
        <end position="205"/>
    </location>
</feature>
<keyword evidence="2 12" id="KW-0575">Peroxidase</keyword>
<evidence type="ECO:0000259" key="11">
    <source>
        <dbReference type="Pfam" id="PF20628"/>
    </source>
</evidence>
<keyword evidence="7" id="KW-0408">Iron</keyword>
<dbReference type="PANTHER" id="PTHR30521:SF4">
    <property type="entry name" value="DEFERROCHELATASE"/>
    <property type="match status" value="1"/>
</dbReference>
<dbReference type="AlphaFoldDB" id="A0A419IC07"/>
<evidence type="ECO:0000256" key="4">
    <source>
        <dbReference type="ARBA" id="ARBA00022723"/>
    </source>
</evidence>
<dbReference type="GO" id="GO:0004601">
    <property type="term" value="F:peroxidase activity"/>
    <property type="evidence" value="ECO:0007669"/>
    <property type="project" value="UniProtKB-KW"/>
</dbReference>
<dbReference type="Proteomes" id="UP000285112">
    <property type="component" value="Unassembled WGS sequence"/>
</dbReference>
<gene>
    <name evidence="12" type="ORF">D5S19_00985</name>
</gene>
<comment type="cofactor">
    <cofactor evidence="1">
        <name>heme b</name>
        <dbReference type="ChEBI" id="CHEBI:60344"/>
    </cofactor>
</comment>
<evidence type="ECO:0000259" key="10">
    <source>
        <dbReference type="Pfam" id="PF04261"/>
    </source>
</evidence>
<comment type="caution">
    <text evidence="12">The sequence shown here is derived from an EMBL/GenBank/DDBJ whole genome shotgun (WGS) entry which is preliminary data.</text>
</comment>
<keyword evidence="3" id="KW-0349">Heme</keyword>
<comment type="similarity">
    <text evidence="8">Belongs to the DyP-type peroxidase family.</text>
</comment>
<protein>
    <submittedName>
        <fullName evidence="12">Dyp-type peroxidase</fullName>
    </submittedName>
</protein>
<sequence length="385" mass="41602">MPWLGSAAGERTVWWKTRISRRILLGSALTATAAAGTACSQAAVESRQRRVSGQSGVVTPPPKATVLSAFDLHVADKAGLAELFERVSRVPATKAEVTLAVGASLFDGRFGLGKQKPRRLREMPAFPNDVLDPAQCGGDLLVQVCATDAQTAREAAEQIKIVAGVSPKWSINGFRDENSNTVDGRPSTRDLFGFREGAGNPDPRDSELMDRLVWVQPGGEEPEWAVGGTYQVVRLIRFAPALWDSESVARQEAVIGRRRSDGAPLGQAGETAAFDYANDQSGQTIALDAHIRLANPRTPGTEEHRILRRGYSYRRDGVERDEGLVFICFQQDLERGFATVQRRLSGQALDKYVLPFGGGYFFVLPGASGRDGDHLGKALLAAADA</sequence>
<dbReference type="GO" id="GO:0020037">
    <property type="term" value="F:heme binding"/>
    <property type="evidence" value="ECO:0007669"/>
    <property type="project" value="InterPro"/>
</dbReference>
<dbReference type="SUPFAM" id="SSF54909">
    <property type="entry name" value="Dimeric alpha+beta barrel"/>
    <property type="match status" value="1"/>
</dbReference>
<dbReference type="GO" id="GO:0046872">
    <property type="term" value="F:metal ion binding"/>
    <property type="evidence" value="ECO:0007669"/>
    <property type="project" value="UniProtKB-KW"/>
</dbReference>
<dbReference type="InterPro" id="IPR048328">
    <property type="entry name" value="Dyp_perox_C"/>
</dbReference>
<dbReference type="PROSITE" id="PS51404">
    <property type="entry name" value="DYP_PEROXIDASE"/>
    <property type="match status" value="1"/>
</dbReference>
<accession>A0A419IC07</accession>
<feature type="domain" description="Dyp-type peroxidase N-terminal" evidence="10">
    <location>
        <begin position="89"/>
        <end position="175"/>
    </location>
</feature>
<reference evidence="12 13" key="1">
    <citation type="submission" date="2018-09" db="EMBL/GenBank/DDBJ databases">
        <title>YIM PH 21725 draft genome.</title>
        <authorList>
            <person name="Miao C."/>
        </authorList>
    </citation>
    <scope>NUCLEOTIDE SEQUENCE [LARGE SCALE GENOMIC DNA]</scope>
    <source>
        <strain evidence="13">YIM PH21725</strain>
    </source>
</reference>
<dbReference type="InterPro" id="IPR011008">
    <property type="entry name" value="Dimeric_a/b-barrel"/>
</dbReference>
<evidence type="ECO:0000256" key="6">
    <source>
        <dbReference type="ARBA" id="ARBA00023002"/>
    </source>
</evidence>
<evidence type="ECO:0000256" key="7">
    <source>
        <dbReference type="ARBA" id="ARBA00023004"/>
    </source>
</evidence>
<feature type="domain" description="Dyp-type peroxidase C-terminal" evidence="11">
    <location>
        <begin position="188"/>
        <end position="367"/>
    </location>
</feature>
<dbReference type="Pfam" id="PF04261">
    <property type="entry name" value="Dyp_perox_N"/>
    <property type="match status" value="1"/>
</dbReference>
<dbReference type="NCBIfam" id="TIGR01413">
    <property type="entry name" value="Dyp_perox_fam"/>
    <property type="match status" value="1"/>
</dbReference>
<dbReference type="InterPro" id="IPR006314">
    <property type="entry name" value="Dyp_peroxidase"/>
</dbReference>
<organism evidence="12 13">
    <name type="scientific">Amycolatopsis panacis</name>
    <dbReference type="NCBI Taxonomy" id="2340917"/>
    <lineage>
        <taxon>Bacteria</taxon>
        <taxon>Bacillati</taxon>
        <taxon>Actinomycetota</taxon>
        <taxon>Actinomycetes</taxon>
        <taxon>Pseudonocardiales</taxon>
        <taxon>Pseudonocardiaceae</taxon>
        <taxon>Amycolatopsis</taxon>
    </lineage>
</organism>
<dbReference type="GO" id="GO:0005829">
    <property type="term" value="C:cytosol"/>
    <property type="evidence" value="ECO:0007669"/>
    <property type="project" value="TreeGrafter"/>
</dbReference>
<dbReference type="Pfam" id="PF20628">
    <property type="entry name" value="Dyp_perox_C"/>
    <property type="match status" value="1"/>
</dbReference>
<keyword evidence="6" id="KW-0560">Oxidoreductase</keyword>
<keyword evidence="4" id="KW-0479">Metal-binding</keyword>
<evidence type="ECO:0000256" key="1">
    <source>
        <dbReference type="ARBA" id="ARBA00001970"/>
    </source>
</evidence>
<dbReference type="InterPro" id="IPR048327">
    <property type="entry name" value="Dyp_perox_N"/>
</dbReference>
<evidence type="ECO:0000256" key="2">
    <source>
        <dbReference type="ARBA" id="ARBA00022559"/>
    </source>
</evidence>
<evidence type="ECO:0000313" key="12">
    <source>
        <dbReference type="EMBL" id="RJQ92369.1"/>
    </source>
</evidence>
<name>A0A419IC07_9PSEU</name>
<evidence type="ECO:0000256" key="8">
    <source>
        <dbReference type="ARBA" id="ARBA00025737"/>
    </source>
</evidence>
<evidence type="ECO:0000256" key="9">
    <source>
        <dbReference type="SAM" id="MobiDB-lite"/>
    </source>
</evidence>
<dbReference type="EMBL" id="QZFV01000010">
    <property type="protein sequence ID" value="RJQ92369.1"/>
    <property type="molecule type" value="Genomic_DNA"/>
</dbReference>
<keyword evidence="13" id="KW-1185">Reference proteome</keyword>
<dbReference type="PANTHER" id="PTHR30521">
    <property type="entry name" value="DEFERROCHELATASE/PEROXIDASE"/>
    <property type="match status" value="1"/>
</dbReference>
<keyword evidence="5" id="KW-0732">Signal</keyword>
<evidence type="ECO:0000313" key="13">
    <source>
        <dbReference type="Proteomes" id="UP000285112"/>
    </source>
</evidence>
<evidence type="ECO:0000256" key="5">
    <source>
        <dbReference type="ARBA" id="ARBA00022729"/>
    </source>
</evidence>
<proteinExistence type="inferred from homology"/>